<proteinExistence type="predicted"/>
<organism evidence="3">
    <name type="scientific">Trypanosoma congolense (strain IL3000)</name>
    <dbReference type="NCBI Taxonomy" id="1068625"/>
    <lineage>
        <taxon>Eukaryota</taxon>
        <taxon>Discoba</taxon>
        <taxon>Euglenozoa</taxon>
        <taxon>Kinetoplastea</taxon>
        <taxon>Metakinetoplastina</taxon>
        <taxon>Trypanosomatida</taxon>
        <taxon>Trypanosomatidae</taxon>
        <taxon>Trypanosoma</taxon>
        <taxon>Nannomonas</taxon>
    </lineage>
</organism>
<gene>
    <name evidence="3" type="ORF">TCIL3000_10_3310</name>
</gene>
<protein>
    <submittedName>
        <fullName evidence="3">Uncharacterized protein TCIL3000_10_3310</fullName>
    </submittedName>
</protein>
<dbReference type="VEuPathDB" id="TriTrypDB:TcIL3000_10_3310"/>
<keyword evidence="2" id="KW-1133">Transmembrane helix</keyword>
<feature type="transmembrane region" description="Helical" evidence="2">
    <location>
        <begin position="12"/>
        <end position="36"/>
    </location>
</feature>
<feature type="region of interest" description="Disordered" evidence="1">
    <location>
        <begin position="137"/>
        <end position="161"/>
    </location>
</feature>
<evidence type="ECO:0000256" key="2">
    <source>
        <dbReference type="SAM" id="Phobius"/>
    </source>
</evidence>
<dbReference type="EMBL" id="HE575323">
    <property type="protein sequence ID" value="CCC93570.1"/>
    <property type="molecule type" value="Genomic_DNA"/>
</dbReference>
<feature type="transmembrane region" description="Helical" evidence="2">
    <location>
        <begin position="98"/>
        <end position="117"/>
    </location>
</feature>
<sequence>MMPLIYSAPVDINIYLHLIAFSSSLSSFHFFFFFFLSTNIMPNPYVYASFLLMLNVIYILFIHVLVIASAHSASIFLKTTSFYHSHQTSLLRHQVVKLAFLSWLFFFVYFAFLHPLFPTHCPLFPLISLRNSPQQRTHSPLNVPPPVPKSTTHPSIFHNKV</sequence>
<reference evidence="3" key="1">
    <citation type="journal article" date="2012" name="Proc. Natl. Acad. Sci. U.S.A.">
        <title>Antigenic diversity is generated by distinct evolutionary mechanisms in African trypanosome species.</title>
        <authorList>
            <person name="Jackson A.P."/>
            <person name="Berry A."/>
            <person name="Aslett M."/>
            <person name="Allison H.C."/>
            <person name="Burton P."/>
            <person name="Vavrova-Anderson J."/>
            <person name="Brown R."/>
            <person name="Browne H."/>
            <person name="Corton N."/>
            <person name="Hauser H."/>
            <person name="Gamble J."/>
            <person name="Gilderthorp R."/>
            <person name="Marcello L."/>
            <person name="McQuillan J."/>
            <person name="Otto T.D."/>
            <person name="Quail M.A."/>
            <person name="Sanders M.J."/>
            <person name="van Tonder A."/>
            <person name="Ginger M.L."/>
            <person name="Field M.C."/>
            <person name="Barry J.D."/>
            <person name="Hertz-Fowler C."/>
            <person name="Berriman M."/>
        </authorList>
    </citation>
    <scope>NUCLEOTIDE SEQUENCE</scope>
    <source>
        <strain evidence="3">IL3000</strain>
    </source>
</reference>
<name>G0UW04_TRYCI</name>
<dbReference type="AlphaFoldDB" id="G0UW04"/>
<keyword evidence="2" id="KW-0812">Transmembrane</keyword>
<evidence type="ECO:0000313" key="3">
    <source>
        <dbReference type="EMBL" id="CCC93570.1"/>
    </source>
</evidence>
<accession>G0UW04</accession>
<evidence type="ECO:0000256" key="1">
    <source>
        <dbReference type="SAM" id="MobiDB-lite"/>
    </source>
</evidence>
<keyword evidence="2" id="KW-0472">Membrane</keyword>
<feature type="transmembrane region" description="Helical" evidence="2">
    <location>
        <begin position="56"/>
        <end position="77"/>
    </location>
</feature>